<dbReference type="EMBL" id="JACHWZ010000015">
    <property type="protein sequence ID" value="MBB3062288.1"/>
    <property type="molecule type" value="Genomic_DNA"/>
</dbReference>
<dbReference type="RefSeq" id="WP_183461468.1">
    <property type="nucleotide sequence ID" value="NZ_JACHWZ010000015.1"/>
</dbReference>
<dbReference type="AlphaFoldDB" id="A0A7W4WEQ6"/>
<dbReference type="Proteomes" id="UP000535937">
    <property type="component" value="Unassembled WGS sequence"/>
</dbReference>
<sequence>MKWTVIFLSLVFTSAPLTAQDKVEEENTEKEVQVAQADRDKKKTEKEADDYRPSEEISEDLSVSYPIDI</sequence>
<comment type="caution">
    <text evidence="3">The sequence shown here is derived from an EMBL/GenBank/DDBJ whole genome shotgun (WGS) entry which is preliminary data.</text>
</comment>
<gene>
    <name evidence="3" type="ORF">FHS09_003133</name>
</gene>
<proteinExistence type="predicted"/>
<feature type="signal peptide" evidence="2">
    <location>
        <begin position="1"/>
        <end position="19"/>
    </location>
</feature>
<protein>
    <submittedName>
        <fullName evidence="3">Uncharacterized protein</fullName>
    </submittedName>
</protein>
<feature type="chain" id="PRO_5030573509" evidence="2">
    <location>
        <begin position="20"/>
        <end position="69"/>
    </location>
</feature>
<keyword evidence="2" id="KW-0732">Signal</keyword>
<evidence type="ECO:0000313" key="3">
    <source>
        <dbReference type="EMBL" id="MBB3062288.1"/>
    </source>
</evidence>
<name>A0A7W4WEQ6_9GAMM</name>
<keyword evidence="4" id="KW-1185">Reference proteome</keyword>
<feature type="region of interest" description="Disordered" evidence="1">
    <location>
        <begin position="22"/>
        <end position="69"/>
    </location>
</feature>
<accession>A0A7W4WEQ6</accession>
<evidence type="ECO:0000256" key="2">
    <source>
        <dbReference type="SAM" id="SignalP"/>
    </source>
</evidence>
<organism evidence="3 4">
    <name type="scientific">Microbulbifer rhizosphaerae</name>
    <dbReference type="NCBI Taxonomy" id="1562603"/>
    <lineage>
        <taxon>Bacteria</taxon>
        <taxon>Pseudomonadati</taxon>
        <taxon>Pseudomonadota</taxon>
        <taxon>Gammaproteobacteria</taxon>
        <taxon>Cellvibrionales</taxon>
        <taxon>Microbulbiferaceae</taxon>
        <taxon>Microbulbifer</taxon>
    </lineage>
</organism>
<feature type="compositionally biased region" description="Basic and acidic residues" evidence="1">
    <location>
        <begin position="29"/>
        <end position="55"/>
    </location>
</feature>
<evidence type="ECO:0000256" key="1">
    <source>
        <dbReference type="SAM" id="MobiDB-lite"/>
    </source>
</evidence>
<evidence type="ECO:0000313" key="4">
    <source>
        <dbReference type="Proteomes" id="UP000535937"/>
    </source>
</evidence>
<reference evidence="3 4" key="1">
    <citation type="submission" date="2020-08" db="EMBL/GenBank/DDBJ databases">
        <title>Genomic Encyclopedia of Type Strains, Phase III (KMG-III): the genomes of soil and plant-associated and newly described type strains.</title>
        <authorList>
            <person name="Whitman W."/>
        </authorList>
    </citation>
    <scope>NUCLEOTIDE SEQUENCE [LARGE SCALE GENOMIC DNA]</scope>
    <source>
        <strain evidence="3 4">CECT 8799</strain>
    </source>
</reference>